<gene>
    <name evidence="5" type="ORF">M595_0362</name>
</gene>
<comment type="caution">
    <text evidence="5">The sequence shown here is derived from an EMBL/GenBank/DDBJ whole genome shotgun (WGS) entry which is preliminary data.</text>
</comment>
<dbReference type="AlphaFoldDB" id="U7QRG1"/>
<dbReference type="Gene3D" id="1.10.10.10">
    <property type="entry name" value="Winged helix-like DNA-binding domain superfamily/Winged helix DNA-binding domain"/>
    <property type="match status" value="1"/>
</dbReference>
<organism evidence="5 6">
    <name type="scientific">Lyngbya aestuarii BL J</name>
    <dbReference type="NCBI Taxonomy" id="1348334"/>
    <lineage>
        <taxon>Bacteria</taxon>
        <taxon>Bacillati</taxon>
        <taxon>Cyanobacteriota</taxon>
        <taxon>Cyanophyceae</taxon>
        <taxon>Oscillatoriophycideae</taxon>
        <taxon>Oscillatoriales</taxon>
        <taxon>Microcoleaceae</taxon>
        <taxon>Lyngbya</taxon>
    </lineage>
</organism>
<evidence type="ECO:0000313" key="5">
    <source>
        <dbReference type="EMBL" id="ERT09715.1"/>
    </source>
</evidence>
<dbReference type="PANTHER" id="PTHR33204">
    <property type="entry name" value="TRANSCRIPTIONAL REGULATOR, MARR FAMILY"/>
    <property type="match status" value="1"/>
</dbReference>
<dbReference type="PATRIC" id="fig|1348334.3.peg.358"/>
<dbReference type="SUPFAM" id="SSF46785">
    <property type="entry name" value="Winged helix' DNA-binding domain"/>
    <property type="match status" value="1"/>
</dbReference>
<dbReference type="RefSeq" id="WP_023064215.1">
    <property type="nucleotide sequence ID" value="NZ_AUZM01000002.1"/>
</dbReference>
<dbReference type="EMBL" id="AUZM01000002">
    <property type="protein sequence ID" value="ERT09715.1"/>
    <property type="molecule type" value="Genomic_DNA"/>
</dbReference>
<protein>
    <submittedName>
        <fullName evidence="5">HxlR-like helix-turn-helix family protein</fullName>
    </submittedName>
</protein>
<dbReference type="Proteomes" id="UP000017127">
    <property type="component" value="Unassembled WGS sequence"/>
</dbReference>
<reference evidence="5 6" key="1">
    <citation type="journal article" date="2013" name="Front. Microbiol.">
        <title>Comparative genomic analyses of the cyanobacterium, Lyngbya aestuarii BL J, a powerful hydrogen producer.</title>
        <authorList>
            <person name="Kothari A."/>
            <person name="Vaughn M."/>
            <person name="Garcia-Pichel F."/>
        </authorList>
    </citation>
    <scope>NUCLEOTIDE SEQUENCE [LARGE SCALE GENOMIC DNA]</scope>
    <source>
        <strain evidence="5 6">BL J</strain>
    </source>
</reference>
<evidence type="ECO:0000256" key="3">
    <source>
        <dbReference type="ARBA" id="ARBA00023163"/>
    </source>
</evidence>
<dbReference type="PROSITE" id="PS51118">
    <property type="entry name" value="HTH_HXLR"/>
    <property type="match status" value="1"/>
</dbReference>
<dbReference type="InterPro" id="IPR002577">
    <property type="entry name" value="HTH_HxlR"/>
</dbReference>
<dbReference type="OrthoDB" id="9791143at2"/>
<sequence length="111" mass="13064">MQAPKEQSKKEHCPAETTLAMMSGRWKLLIWRELFSQVKRFNELQRSLTGITQKMLTQHLREMEADGLVNRKVYAEIPPKVEYSLTPKGESLQPLIEQMHIWGIEFQHTQE</sequence>
<evidence type="ECO:0000259" key="4">
    <source>
        <dbReference type="PROSITE" id="PS51118"/>
    </source>
</evidence>
<dbReference type="InterPro" id="IPR036390">
    <property type="entry name" value="WH_DNA-bd_sf"/>
</dbReference>
<keyword evidence="6" id="KW-1185">Reference proteome</keyword>
<evidence type="ECO:0000313" key="6">
    <source>
        <dbReference type="Proteomes" id="UP000017127"/>
    </source>
</evidence>
<dbReference type="GO" id="GO:0003677">
    <property type="term" value="F:DNA binding"/>
    <property type="evidence" value="ECO:0007669"/>
    <property type="project" value="UniProtKB-KW"/>
</dbReference>
<keyword evidence="2" id="KW-0238">DNA-binding</keyword>
<dbReference type="InterPro" id="IPR036388">
    <property type="entry name" value="WH-like_DNA-bd_sf"/>
</dbReference>
<keyword evidence="1" id="KW-0805">Transcription regulation</keyword>
<dbReference type="PANTHER" id="PTHR33204:SF29">
    <property type="entry name" value="TRANSCRIPTIONAL REGULATOR"/>
    <property type="match status" value="1"/>
</dbReference>
<dbReference type="Pfam" id="PF01638">
    <property type="entry name" value="HxlR"/>
    <property type="match status" value="1"/>
</dbReference>
<accession>U7QRG1</accession>
<evidence type="ECO:0000256" key="2">
    <source>
        <dbReference type="ARBA" id="ARBA00023125"/>
    </source>
</evidence>
<keyword evidence="3" id="KW-0804">Transcription</keyword>
<proteinExistence type="predicted"/>
<evidence type="ECO:0000256" key="1">
    <source>
        <dbReference type="ARBA" id="ARBA00023015"/>
    </source>
</evidence>
<feature type="domain" description="HTH hxlR-type" evidence="4">
    <location>
        <begin position="13"/>
        <end position="111"/>
    </location>
</feature>
<name>U7QRG1_9CYAN</name>